<feature type="region of interest" description="Disordered" evidence="1">
    <location>
        <begin position="1"/>
        <end position="28"/>
    </location>
</feature>
<evidence type="ECO:0000313" key="4">
    <source>
        <dbReference type="Proteomes" id="UP000559256"/>
    </source>
</evidence>
<keyword evidence="2" id="KW-1133">Transmembrane helix</keyword>
<dbReference type="OrthoDB" id="10501924at2759"/>
<protein>
    <submittedName>
        <fullName evidence="3">Uncharacterized protein</fullName>
    </submittedName>
</protein>
<proteinExistence type="predicted"/>
<organism evidence="3 4">
    <name type="scientific">Tetrapyrgos nigripes</name>
    <dbReference type="NCBI Taxonomy" id="182062"/>
    <lineage>
        <taxon>Eukaryota</taxon>
        <taxon>Fungi</taxon>
        <taxon>Dikarya</taxon>
        <taxon>Basidiomycota</taxon>
        <taxon>Agaricomycotina</taxon>
        <taxon>Agaricomycetes</taxon>
        <taxon>Agaricomycetidae</taxon>
        <taxon>Agaricales</taxon>
        <taxon>Marasmiineae</taxon>
        <taxon>Marasmiaceae</taxon>
        <taxon>Tetrapyrgos</taxon>
    </lineage>
</organism>
<evidence type="ECO:0000313" key="3">
    <source>
        <dbReference type="EMBL" id="KAF5371125.1"/>
    </source>
</evidence>
<feature type="transmembrane region" description="Helical" evidence="2">
    <location>
        <begin position="114"/>
        <end position="131"/>
    </location>
</feature>
<sequence length="132" mass="14840">MSVISESQEEDDKNDVQELEYPTTPVRRSSKLHPIPAAVVYDDSVNPLQLRSQVKAPHFGVLLTEHSDGGYRQWWVMGEKNIVRRLVSTHGMPGSIAKDKEMEANPAMATYRQVFVASFVTGVVVVFLMSFM</sequence>
<keyword evidence="2" id="KW-0812">Transmembrane</keyword>
<dbReference type="AlphaFoldDB" id="A0A8H5GUH7"/>
<keyword evidence="2" id="KW-0472">Membrane</keyword>
<name>A0A8H5GUH7_9AGAR</name>
<gene>
    <name evidence="3" type="ORF">D9758_004191</name>
</gene>
<comment type="caution">
    <text evidence="3">The sequence shown here is derived from an EMBL/GenBank/DDBJ whole genome shotgun (WGS) entry which is preliminary data.</text>
</comment>
<dbReference type="Proteomes" id="UP000559256">
    <property type="component" value="Unassembled WGS sequence"/>
</dbReference>
<evidence type="ECO:0000256" key="1">
    <source>
        <dbReference type="SAM" id="MobiDB-lite"/>
    </source>
</evidence>
<keyword evidence="4" id="KW-1185">Reference proteome</keyword>
<reference evidence="3 4" key="1">
    <citation type="journal article" date="2020" name="ISME J.">
        <title>Uncovering the hidden diversity of litter-decomposition mechanisms in mushroom-forming fungi.</title>
        <authorList>
            <person name="Floudas D."/>
            <person name="Bentzer J."/>
            <person name="Ahren D."/>
            <person name="Johansson T."/>
            <person name="Persson P."/>
            <person name="Tunlid A."/>
        </authorList>
    </citation>
    <scope>NUCLEOTIDE SEQUENCE [LARGE SCALE GENOMIC DNA]</scope>
    <source>
        <strain evidence="3 4">CBS 291.85</strain>
    </source>
</reference>
<accession>A0A8H5GUH7</accession>
<dbReference type="EMBL" id="JAACJM010000009">
    <property type="protein sequence ID" value="KAF5371125.1"/>
    <property type="molecule type" value="Genomic_DNA"/>
</dbReference>
<evidence type="ECO:0000256" key="2">
    <source>
        <dbReference type="SAM" id="Phobius"/>
    </source>
</evidence>